<dbReference type="OrthoDB" id="9780956at2"/>
<keyword evidence="2" id="KW-0546">Nucleotide metabolism</keyword>
<dbReference type="PANTHER" id="PTHR42680">
    <property type="entry name" value="DCTP DEAMINASE"/>
    <property type="match status" value="1"/>
</dbReference>
<dbReference type="Pfam" id="PF22769">
    <property type="entry name" value="DCD"/>
    <property type="match status" value="1"/>
</dbReference>
<dbReference type="NCBIfam" id="TIGR02274">
    <property type="entry name" value="dCTP_deam"/>
    <property type="match status" value="1"/>
</dbReference>
<dbReference type="SUPFAM" id="SSF51283">
    <property type="entry name" value="dUTPase-like"/>
    <property type="match status" value="1"/>
</dbReference>
<protein>
    <submittedName>
        <fullName evidence="3">dCTP deaminase</fullName>
    </submittedName>
</protein>
<dbReference type="InterPro" id="IPR011962">
    <property type="entry name" value="dCTP_deaminase"/>
</dbReference>
<dbReference type="Gene3D" id="2.70.40.10">
    <property type="match status" value="1"/>
</dbReference>
<dbReference type="PANTHER" id="PTHR42680:SF3">
    <property type="entry name" value="DCTP DEAMINASE"/>
    <property type="match status" value="1"/>
</dbReference>
<gene>
    <name evidence="3" type="ORF">CCS01_32080</name>
</gene>
<evidence type="ECO:0000256" key="2">
    <source>
        <dbReference type="ARBA" id="ARBA00023080"/>
    </source>
</evidence>
<keyword evidence="1" id="KW-0378">Hydrolase</keyword>
<dbReference type="EMBL" id="NHRY01000278">
    <property type="protein sequence ID" value="PPQ25727.1"/>
    <property type="molecule type" value="Genomic_DNA"/>
</dbReference>
<sequence length="205" mass="23417">MRLLARSDVEQRLHSNGLDQIFIDPLLDRSQIGEVTVDLRLGYDFLVSVLTRKPFVSVDRSDHEFRSIESYFQSTRRELGEKFILYPNQTVITTSLEYVGLPNDVFADIFPRSSYARLSVQFNAMVQPGYRGCMPLEMANVGTNPVELVVGSRIAQCRLYEIEQPADYNNYPESRKYLGTTRPIVSRAPEDTDVAILAEVRRGRC</sequence>
<dbReference type="GO" id="GO:0015949">
    <property type="term" value="P:nucleobase-containing small molecule interconversion"/>
    <property type="evidence" value="ECO:0007669"/>
    <property type="project" value="TreeGrafter"/>
</dbReference>
<organism evidence="3 4">
    <name type="scientific">Rhodopila globiformis</name>
    <name type="common">Rhodopseudomonas globiformis</name>
    <dbReference type="NCBI Taxonomy" id="1071"/>
    <lineage>
        <taxon>Bacteria</taxon>
        <taxon>Pseudomonadati</taxon>
        <taxon>Pseudomonadota</taxon>
        <taxon>Alphaproteobacteria</taxon>
        <taxon>Acetobacterales</taxon>
        <taxon>Acetobacteraceae</taxon>
        <taxon>Rhodopila</taxon>
    </lineage>
</organism>
<reference evidence="3 4" key="1">
    <citation type="journal article" date="2018" name="Arch. Microbiol.">
        <title>New insights into the metabolic potential of the phototrophic purple bacterium Rhodopila globiformis DSM 161(T) from its draft genome sequence and evidence for a vanadium-dependent nitrogenase.</title>
        <authorList>
            <person name="Imhoff J.F."/>
            <person name="Rahn T."/>
            <person name="Kunzel S."/>
            <person name="Neulinger S.C."/>
        </authorList>
    </citation>
    <scope>NUCLEOTIDE SEQUENCE [LARGE SCALE GENOMIC DNA]</scope>
    <source>
        <strain evidence="3 4">DSM 161</strain>
    </source>
</reference>
<keyword evidence="4" id="KW-1185">Reference proteome</keyword>
<dbReference type="GO" id="GO:0008829">
    <property type="term" value="F:dCTP deaminase activity"/>
    <property type="evidence" value="ECO:0007669"/>
    <property type="project" value="InterPro"/>
</dbReference>
<dbReference type="RefSeq" id="WP_104523456.1">
    <property type="nucleotide sequence ID" value="NZ_NHRY01000278.1"/>
</dbReference>
<evidence type="ECO:0000313" key="3">
    <source>
        <dbReference type="EMBL" id="PPQ25727.1"/>
    </source>
</evidence>
<dbReference type="CDD" id="cd07557">
    <property type="entry name" value="trimeric_dUTPase"/>
    <property type="match status" value="1"/>
</dbReference>
<dbReference type="Proteomes" id="UP000239724">
    <property type="component" value="Unassembled WGS sequence"/>
</dbReference>
<dbReference type="InterPro" id="IPR033704">
    <property type="entry name" value="dUTPase_trimeric"/>
</dbReference>
<evidence type="ECO:0000256" key="1">
    <source>
        <dbReference type="ARBA" id="ARBA00022801"/>
    </source>
</evidence>
<evidence type="ECO:0000313" key="4">
    <source>
        <dbReference type="Proteomes" id="UP000239724"/>
    </source>
</evidence>
<proteinExistence type="predicted"/>
<dbReference type="GO" id="GO:0006229">
    <property type="term" value="P:dUTP biosynthetic process"/>
    <property type="evidence" value="ECO:0007669"/>
    <property type="project" value="InterPro"/>
</dbReference>
<name>A0A2S6MTM9_RHOGL</name>
<dbReference type="AlphaFoldDB" id="A0A2S6MTM9"/>
<accession>A0A2S6MTM9</accession>
<dbReference type="InterPro" id="IPR036157">
    <property type="entry name" value="dUTPase-like_sf"/>
</dbReference>
<comment type="caution">
    <text evidence="3">The sequence shown here is derived from an EMBL/GenBank/DDBJ whole genome shotgun (WGS) entry which is preliminary data.</text>
</comment>